<protein>
    <submittedName>
        <fullName evidence="1">Uncharacterized protein</fullName>
    </submittedName>
</protein>
<evidence type="ECO:0000313" key="2">
    <source>
        <dbReference type="Proteomes" id="UP000641386"/>
    </source>
</evidence>
<evidence type="ECO:0000313" key="1">
    <source>
        <dbReference type="EMBL" id="GHF04811.1"/>
    </source>
</evidence>
<organism evidence="1 2">
    <name type="scientific">Streptomyces spiralis</name>
    <dbReference type="NCBI Taxonomy" id="66376"/>
    <lineage>
        <taxon>Bacteria</taxon>
        <taxon>Bacillati</taxon>
        <taxon>Actinomycetota</taxon>
        <taxon>Actinomycetes</taxon>
        <taxon>Kitasatosporales</taxon>
        <taxon>Streptomycetaceae</taxon>
        <taxon>Streptomyces</taxon>
    </lineage>
</organism>
<comment type="caution">
    <text evidence="1">The sequence shown here is derived from an EMBL/GenBank/DDBJ whole genome shotgun (WGS) entry which is preliminary data.</text>
</comment>
<name>A0A919AFZ9_9ACTN</name>
<reference evidence="1" key="1">
    <citation type="journal article" date="2014" name="Int. J. Syst. Evol. Microbiol.">
        <title>Complete genome sequence of Corynebacterium casei LMG S-19264T (=DSM 44701T), isolated from a smear-ripened cheese.</title>
        <authorList>
            <consortium name="US DOE Joint Genome Institute (JGI-PGF)"/>
            <person name="Walter F."/>
            <person name="Albersmeier A."/>
            <person name="Kalinowski J."/>
            <person name="Ruckert C."/>
        </authorList>
    </citation>
    <scope>NUCLEOTIDE SEQUENCE</scope>
    <source>
        <strain evidence="1">JCM 3302</strain>
    </source>
</reference>
<sequence>MASDEAELKFHDDMRKGAERLKREIGYNPTRFAQMLGDLGGVGAAKQLLGGANASDGFTTLWESGRLELSVEAFVLLPWYRHLFGEHHLETARYRLSEHGFDVDRFLRRARQDRPAWAPAIT</sequence>
<accession>A0A919AFZ9</accession>
<reference evidence="1" key="2">
    <citation type="submission" date="2020-09" db="EMBL/GenBank/DDBJ databases">
        <authorList>
            <person name="Sun Q."/>
            <person name="Ohkuma M."/>
        </authorList>
    </citation>
    <scope>NUCLEOTIDE SEQUENCE</scope>
    <source>
        <strain evidence="1">JCM 3302</strain>
    </source>
</reference>
<dbReference type="AlphaFoldDB" id="A0A919AFZ9"/>
<dbReference type="Proteomes" id="UP000641386">
    <property type="component" value="Unassembled WGS sequence"/>
</dbReference>
<proteinExistence type="predicted"/>
<dbReference type="EMBL" id="BNBC01000047">
    <property type="protein sequence ID" value="GHF04811.1"/>
    <property type="molecule type" value="Genomic_DNA"/>
</dbReference>
<keyword evidence="2" id="KW-1185">Reference proteome</keyword>
<dbReference type="RefSeq" id="WP_189906830.1">
    <property type="nucleotide sequence ID" value="NZ_BNBC01000047.1"/>
</dbReference>
<gene>
    <name evidence="1" type="ORF">GCM10014715_71280</name>
</gene>